<protein>
    <submittedName>
        <fullName evidence="1">GDP-L-fucose synthase</fullName>
    </submittedName>
</protein>
<organism evidence="1 2">
    <name type="scientific">Sphingobacterium hungaricum</name>
    <dbReference type="NCBI Taxonomy" id="2082723"/>
    <lineage>
        <taxon>Bacteria</taxon>
        <taxon>Pseudomonadati</taxon>
        <taxon>Bacteroidota</taxon>
        <taxon>Sphingobacteriia</taxon>
        <taxon>Sphingobacteriales</taxon>
        <taxon>Sphingobacteriaceae</taxon>
        <taxon>Sphingobacterium</taxon>
    </lineage>
</organism>
<evidence type="ECO:0000313" key="2">
    <source>
        <dbReference type="Proteomes" id="UP000616201"/>
    </source>
</evidence>
<dbReference type="RefSeq" id="WP_196936124.1">
    <property type="nucleotide sequence ID" value="NZ_MU158698.1"/>
</dbReference>
<accession>A0A928UX52</accession>
<keyword evidence="2" id="KW-1185">Reference proteome</keyword>
<gene>
    <name evidence="1" type="ORF">C4F49_13120</name>
</gene>
<dbReference type="Gene3D" id="3.40.50.720">
    <property type="entry name" value="NAD(P)-binding Rossmann-like Domain"/>
    <property type="match status" value="1"/>
</dbReference>
<name>A0A928UX52_9SPHI</name>
<reference evidence="1" key="1">
    <citation type="submission" date="2018-02" db="EMBL/GenBank/DDBJ databases">
        <authorList>
            <person name="Vasarhelyi B.M."/>
            <person name="Deshmukh S."/>
            <person name="Balint B."/>
            <person name="Kukolya J."/>
        </authorList>
    </citation>
    <scope>NUCLEOTIDE SEQUENCE</scope>
    <source>
        <strain evidence="1">KB22</strain>
    </source>
</reference>
<dbReference type="EMBL" id="PRDK01000007">
    <property type="protein sequence ID" value="MBE8714623.1"/>
    <property type="molecule type" value="Genomic_DNA"/>
</dbReference>
<dbReference type="SUPFAM" id="SSF51735">
    <property type="entry name" value="NAD(P)-binding Rossmann-fold domains"/>
    <property type="match status" value="1"/>
</dbReference>
<dbReference type="Proteomes" id="UP000616201">
    <property type="component" value="Unassembled WGS sequence"/>
</dbReference>
<dbReference type="AlphaFoldDB" id="A0A928UX52"/>
<comment type="caution">
    <text evidence="1">The sequence shown here is derived from an EMBL/GenBank/DDBJ whole genome shotgun (WGS) entry which is preliminary data.</text>
</comment>
<sequence>MKHILILGCGWVGEFAAKAWHKQGYKIWASTTTLEKHHRLSDEGVFSFMLDFDSDENPPAGFPEYFDAILVSVPASKKNSVDDIRNRFYHVKNFVTPLKYSKLIYLSSIGIYPNQTKTVSEFTYNESQLDPKLLVAEQIILTLSNSYLFRLGGLFGLNRIFAKYFENKVCTSGDEIANFIHLEDVFGLLHLAFEIPMRERIYNAVAPEHPLKKEVILASAKKYNFELPSAFENISSFKKNVSGTLLQNDLNYTFKYPSPLDF</sequence>
<dbReference type="InterPro" id="IPR036291">
    <property type="entry name" value="NAD(P)-bd_dom_sf"/>
</dbReference>
<proteinExistence type="predicted"/>
<evidence type="ECO:0000313" key="1">
    <source>
        <dbReference type="EMBL" id="MBE8714623.1"/>
    </source>
</evidence>